<name>A0A941GJ58_NIACI</name>
<evidence type="ECO:0000313" key="2">
    <source>
        <dbReference type="EMBL" id="MBR8671329.1"/>
    </source>
</evidence>
<accession>A0A941GJ58</accession>
<feature type="domain" description="Helix-turn-helix" evidence="1">
    <location>
        <begin position="7"/>
        <end position="54"/>
    </location>
</feature>
<protein>
    <submittedName>
        <fullName evidence="2">Helix-turn-helix domain-containing protein</fullName>
    </submittedName>
</protein>
<sequence>MANKVALNASEAAEFMGISTRTLYRLVSKGEIPHTRAGIKLLFHREVIESWLKGENQFNKVRT</sequence>
<dbReference type="InterPro" id="IPR041657">
    <property type="entry name" value="HTH_17"/>
</dbReference>
<organism evidence="2">
    <name type="scientific">Niallia circulans</name>
    <name type="common">Bacillus circulans</name>
    <dbReference type="NCBI Taxonomy" id="1397"/>
    <lineage>
        <taxon>Bacteria</taxon>
        <taxon>Bacillati</taxon>
        <taxon>Bacillota</taxon>
        <taxon>Bacilli</taxon>
        <taxon>Bacillales</taxon>
        <taxon>Bacillaceae</taxon>
        <taxon>Niallia</taxon>
    </lineage>
</organism>
<dbReference type="RefSeq" id="WP_212120394.1">
    <property type="nucleotide sequence ID" value="NZ_JAGTPX020000021.1"/>
</dbReference>
<comment type="caution">
    <text evidence="2">The sequence shown here is derived from an EMBL/GenBank/DDBJ whole genome shotgun (WGS) entry which is preliminary data.</text>
</comment>
<dbReference type="SUPFAM" id="SSF46955">
    <property type="entry name" value="Putative DNA-binding domain"/>
    <property type="match status" value="1"/>
</dbReference>
<dbReference type="NCBIfam" id="TIGR01764">
    <property type="entry name" value="excise"/>
    <property type="match status" value="1"/>
</dbReference>
<dbReference type="AlphaFoldDB" id="A0A941GJ58"/>
<evidence type="ECO:0000259" key="1">
    <source>
        <dbReference type="Pfam" id="PF12728"/>
    </source>
</evidence>
<dbReference type="InterPro" id="IPR009061">
    <property type="entry name" value="DNA-bd_dom_put_sf"/>
</dbReference>
<dbReference type="GO" id="GO:0003677">
    <property type="term" value="F:DNA binding"/>
    <property type="evidence" value="ECO:0007669"/>
    <property type="project" value="InterPro"/>
</dbReference>
<dbReference type="InterPro" id="IPR036388">
    <property type="entry name" value="WH-like_DNA-bd_sf"/>
</dbReference>
<dbReference type="Gene3D" id="1.10.10.10">
    <property type="entry name" value="Winged helix-like DNA-binding domain superfamily/Winged helix DNA-binding domain"/>
    <property type="match status" value="1"/>
</dbReference>
<dbReference type="Pfam" id="PF12728">
    <property type="entry name" value="HTH_17"/>
    <property type="match status" value="1"/>
</dbReference>
<dbReference type="EMBL" id="JAGTPX010000020">
    <property type="protein sequence ID" value="MBR8671329.1"/>
    <property type="molecule type" value="Genomic_DNA"/>
</dbReference>
<dbReference type="InterPro" id="IPR010093">
    <property type="entry name" value="SinI_DNA-bd"/>
</dbReference>
<reference evidence="2" key="1">
    <citation type="submission" date="2021-04" db="EMBL/GenBank/DDBJ databases">
        <title>Genomic analysis of electroactive and textile dye degrading Bacillus circulans strain: DC10 isolated from constructed wetland-microbial fuel cells treating textile dye wastewaters.</title>
        <authorList>
            <person name="Patel D.U."/>
            <person name="Desai C.R."/>
        </authorList>
    </citation>
    <scope>NUCLEOTIDE SEQUENCE</scope>
    <source>
        <strain evidence="2">DC10</strain>
    </source>
</reference>
<gene>
    <name evidence="2" type="ORF">KD144_17465</name>
</gene>
<proteinExistence type="predicted"/>